<reference evidence="16 17" key="1">
    <citation type="journal article" date="2014" name="Genome Biol. Evol.">
        <title>The secreted proteins of Achlya hypogyna and Thraustotheca clavata identify the ancestral oomycete secretome and reveal gene acquisitions by horizontal gene transfer.</title>
        <authorList>
            <person name="Misner I."/>
            <person name="Blouin N."/>
            <person name="Leonard G."/>
            <person name="Richards T.A."/>
            <person name="Lane C.E."/>
        </authorList>
    </citation>
    <scope>NUCLEOTIDE SEQUENCE [LARGE SCALE GENOMIC DNA]</scope>
    <source>
        <strain evidence="16 17">ATCC 34112</strain>
    </source>
</reference>
<evidence type="ECO:0000313" key="17">
    <source>
        <dbReference type="Proteomes" id="UP000243217"/>
    </source>
</evidence>
<dbReference type="PROSITE" id="PS00916">
    <property type="entry name" value="PI3_4_KINASE_2"/>
    <property type="match status" value="1"/>
</dbReference>
<keyword evidence="8 16" id="KW-0418">Kinase</keyword>
<dbReference type="Pfam" id="PF02260">
    <property type="entry name" value="FATC"/>
    <property type="match status" value="1"/>
</dbReference>
<evidence type="ECO:0000256" key="11">
    <source>
        <dbReference type="ARBA" id="ARBA00023242"/>
    </source>
</evidence>
<dbReference type="Proteomes" id="UP000243217">
    <property type="component" value="Unassembled WGS sequence"/>
</dbReference>
<keyword evidence="17" id="KW-1185">Reference proteome</keyword>
<evidence type="ECO:0000256" key="3">
    <source>
        <dbReference type="ARBA" id="ARBA00012513"/>
    </source>
</evidence>
<evidence type="ECO:0000256" key="4">
    <source>
        <dbReference type="ARBA" id="ARBA00022527"/>
    </source>
</evidence>
<comment type="subcellular location">
    <subcellularLocation>
        <location evidence="1">Nucleus</location>
    </subcellularLocation>
</comment>
<dbReference type="PROSITE" id="PS50290">
    <property type="entry name" value="PI3_4_KINASE_3"/>
    <property type="match status" value="1"/>
</dbReference>
<evidence type="ECO:0000259" key="13">
    <source>
        <dbReference type="PROSITE" id="PS50290"/>
    </source>
</evidence>
<evidence type="ECO:0000256" key="6">
    <source>
        <dbReference type="ARBA" id="ARBA00022741"/>
    </source>
</evidence>
<dbReference type="PROSITE" id="PS51189">
    <property type="entry name" value="FAT"/>
    <property type="match status" value="1"/>
</dbReference>
<evidence type="ECO:0000256" key="9">
    <source>
        <dbReference type="ARBA" id="ARBA00022840"/>
    </source>
</evidence>
<evidence type="ECO:0000313" key="16">
    <source>
        <dbReference type="EMBL" id="OQS07946.1"/>
    </source>
</evidence>
<dbReference type="InterPro" id="IPR036940">
    <property type="entry name" value="PI3/4_kinase_cat_sf"/>
</dbReference>
<gene>
    <name evidence="16" type="ORF">THRCLA_00066</name>
</gene>
<dbReference type="AlphaFoldDB" id="A0A1W0ACB9"/>
<organism evidence="16 17">
    <name type="scientific">Thraustotheca clavata</name>
    <dbReference type="NCBI Taxonomy" id="74557"/>
    <lineage>
        <taxon>Eukaryota</taxon>
        <taxon>Sar</taxon>
        <taxon>Stramenopiles</taxon>
        <taxon>Oomycota</taxon>
        <taxon>Saprolegniomycetes</taxon>
        <taxon>Saprolegniales</taxon>
        <taxon>Achlyaceae</taxon>
        <taxon>Thraustotheca</taxon>
    </lineage>
</organism>
<dbReference type="Pfam" id="PF00454">
    <property type="entry name" value="PI3_PI4_kinase"/>
    <property type="match status" value="1"/>
</dbReference>
<dbReference type="SMART" id="SM01343">
    <property type="entry name" value="FATC"/>
    <property type="match status" value="1"/>
</dbReference>
<keyword evidence="11" id="KW-0539">Nucleus</keyword>
<feature type="domain" description="FATC" evidence="15">
    <location>
        <begin position="717"/>
        <end position="749"/>
    </location>
</feature>
<name>A0A1W0ACB9_9STRA</name>
<evidence type="ECO:0000256" key="8">
    <source>
        <dbReference type="ARBA" id="ARBA00022777"/>
    </source>
</evidence>
<dbReference type="InterPro" id="IPR057564">
    <property type="entry name" value="HEAT_ATR"/>
</dbReference>
<keyword evidence="4" id="KW-0723">Serine/threonine-protein kinase</keyword>
<keyword evidence="7" id="KW-0227">DNA damage</keyword>
<dbReference type="GO" id="GO:0000077">
    <property type="term" value="P:DNA damage checkpoint signaling"/>
    <property type="evidence" value="ECO:0007669"/>
    <property type="project" value="TreeGrafter"/>
</dbReference>
<keyword evidence="5" id="KW-0808">Transferase</keyword>
<feature type="domain" description="PI3K/PI4K catalytic" evidence="13">
    <location>
        <begin position="381"/>
        <end position="706"/>
    </location>
</feature>
<feature type="domain" description="FAT" evidence="14">
    <location>
        <begin position="1"/>
        <end position="285"/>
    </location>
</feature>
<dbReference type="PANTHER" id="PTHR11139">
    <property type="entry name" value="ATAXIA TELANGIECTASIA MUTATED ATM -RELATED"/>
    <property type="match status" value="1"/>
</dbReference>
<evidence type="ECO:0000256" key="10">
    <source>
        <dbReference type="ARBA" id="ARBA00023204"/>
    </source>
</evidence>
<dbReference type="GO" id="GO:0000723">
    <property type="term" value="P:telomere maintenance"/>
    <property type="evidence" value="ECO:0007669"/>
    <property type="project" value="TreeGrafter"/>
</dbReference>
<evidence type="ECO:0000256" key="7">
    <source>
        <dbReference type="ARBA" id="ARBA00022763"/>
    </source>
</evidence>
<evidence type="ECO:0000256" key="2">
    <source>
        <dbReference type="ARBA" id="ARBA00010769"/>
    </source>
</evidence>
<dbReference type="PROSITE" id="PS51190">
    <property type="entry name" value="FATC"/>
    <property type="match status" value="1"/>
</dbReference>
<dbReference type="InterPro" id="IPR003152">
    <property type="entry name" value="FATC_dom"/>
</dbReference>
<dbReference type="Gene3D" id="3.30.1010.10">
    <property type="entry name" value="Phosphatidylinositol 3-kinase Catalytic Subunit, Chain A, domain 4"/>
    <property type="match status" value="1"/>
</dbReference>
<dbReference type="Gene3D" id="1.10.1070.11">
    <property type="entry name" value="Phosphatidylinositol 3-/4-kinase, catalytic domain"/>
    <property type="match status" value="1"/>
</dbReference>
<dbReference type="SMART" id="SM00146">
    <property type="entry name" value="PI3Kc"/>
    <property type="match status" value="1"/>
</dbReference>
<dbReference type="InterPro" id="IPR014009">
    <property type="entry name" value="PIK_FAT"/>
</dbReference>
<sequence length="749" mass="85090">MLQEMQLSTLLSKNWLRYAKTARKEGFARTAESAVMHAQALGHRHGIIEKAKLLEHQGKIYEALHVLEPVPIDVSNLPQVPAADCHFAAKTLLLATNYMQQSNQKQGQVILDRYGAVIAYDRKYAKGYFDLAKYYEVLLDNARSDTTQDLGDQFSYATFVLQNYVLSLQCSAKYLFQSLPRLLTLWYECGDVFNSAPKQRTYRLEFDLALESNKEERLMQEITRIVYDALAKLPVSMWLACLPQVASRICHPNQTVVDGVKAIMVKVLSTYPQQAMWTILGLTQSLNTQRKSRAMDILKGAQKQLHATNHADMANALSEATKLVEDLIKLAEFDPGNQRKMAVRITRIRSHVLVPIQSAFTKSNPVAIDAKSSSIVYIKAFADKADVMPSKEKPKRVQILGSDGQWYTFLCKREKHGDLRKDARMMEFNAIMNKLLQADADGRRRKLRLRTYAVMCLNEESGLMEWVQNTRAMRALISQIVKTEMGFVAQVRLPADIRDNFINMQKQYAHDIPRMVLYYRSRILNQPVFTPRFHQWFLNNFSDPTTWFEARAAFTRSSAVWSMVGHIVGLGDRHGENILIDCTTGECVHVDFDCLFDKGLKLARPEIVPFRLTPNVVDAFGLSGVEGVYRSSCEVALTLLRANRETLRSVLESFVHDPLVEWGRSKSKQAINSSTGVRAIATANEQVNREAKTMLKTIDDRVRGIWNLGKAQHHETLPLSVKGQVDRLIAEATSDENLAQMYVGWMPFL</sequence>
<dbReference type="PANTHER" id="PTHR11139:SF69">
    <property type="entry name" value="SERINE_THREONINE-PROTEIN KINASE ATR"/>
    <property type="match status" value="1"/>
</dbReference>
<dbReference type="Pfam" id="PF23593">
    <property type="entry name" value="HEAT_ATR"/>
    <property type="match status" value="1"/>
</dbReference>
<keyword evidence="10" id="KW-0234">DNA repair</keyword>
<protein>
    <recommendedName>
        <fullName evidence="12">Serine/threonine-protein kinase ATR</fullName>
        <ecNumber evidence="3">2.7.11.1</ecNumber>
    </recommendedName>
</protein>
<keyword evidence="9" id="KW-0067">ATP-binding</keyword>
<dbReference type="Pfam" id="PF02259">
    <property type="entry name" value="FAT"/>
    <property type="match status" value="1"/>
</dbReference>
<evidence type="ECO:0000259" key="15">
    <source>
        <dbReference type="PROSITE" id="PS51190"/>
    </source>
</evidence>
<accession>A0A1W0ACB9</accession>
<dbReference type="InterPro" id="IPR000403">
    <property type="entry name" value="PI3/4_kinase_cat_dom"/>
</dbReference>
<evidence type="ECO:0000256" key="12">
    <source>
        <dbReference type="ARBA" id="ARBA00024420"/>
    </source>
</evidence>
<evidence type="ECO:0000259" key="14">
    <source>
        <dbReference type="PROSITE" id="PS51189"/>
    </source>
</evidence>
<dbReference type="InterPro" id="IPR050517">
    <property type="entry name" value="DDR_Repair_Kinase"/>
</dbReference>
<dbReference type="InterPro" id="IPR003151">
    <property type="entry name" value="PIK-rel_kinase_FAT"/>
</dbReference>
<dbReference type="GO" id="GO:0005524">
    <property type="term" value="F:ATP binding"/>
    <property type="evidence" value="ECO:0007669"/>
    <property type="project" value="UniProtKB-KW"/>
</dbReference>
<dbReference type="STRING" id="74557.A0A1W0ACB9"/>
<dbReference type="EC" id="2.7.11.1" evidence="3"/>
<dbReference type="GO" id="GO:0006281">
    <property type="term" value="P:DNA repair"/>
    <property type="evidence" value="ECO:0007669"/>
    <property type="project" value="UniProtKB-KW"/>
</dbReference>
<dbReference type="InterPro" id="IPR018936">
    <property type="entry name" value="PI3/4_kinase_CS"/>
</dbReference>
<proteinExistence type="inferred from homology"/>
<dbReference type="SUPFAM" id="SSF56112">
    <property type="entry name" value="Protein kinase-like (PK-like)"/>
    <property type="match status" value="1"/>
</dbReference>
<dbReference type="InterPro" id="IPR011009">
    <property type="entry name" value="Kinase-like_dom_sf"/>
</dbReference>
<dbReference type="GO" id="GO:0004674">
    <property type="term" value="F:protein serine/threonine kinase activity"/>
    <property type="evidence" value="ECO:0007669"/>
    <property type="project" value="UniProtKB-KW"/>
</dbReference>
<evidence type="ECO:0000256" key="5">
    <source>
        <dbReference type="ARBA" id="ARBA00022679"/>
    </source>
</evidence>
<dbReference type="CDD" id="cd00892">
    <property type="entry name" value="PIKKc_ATR"/>
    <property type="match status" value="1"/>
</dbReference>
<dbReference type="OrthoDB" id="381190at2759"/>
<evidence type="ECO:0000256" key="1">
    <source>
        <dbReference type="ARBA" id="ARBA00004123"/>
    </source>
</evidence>
<dbReference type="GO" id="GO:0005694">
    <property type="term" value="C:chromosome"/>
    <property type="evidence" value="ECO:0007669"/>
    <property type="project" value="TreeGrafter"/>
</dbReference>
<dbReference type="EMBL" id="JNBS01000023">
    <property type="protein sequence ID" value="OQS07946.1"/>
    <property type="molecule type" value="Genomic_DNA"/>
</dbReference>
<comment type="caution">
    <text evidence="16">The sequence shown here is derived from an EMBL/GenBank/DDBJ whole genome shotgun (WGS) entry which is preliminary data.</text>
</comment>
<dbReference type="GO" id="GO:0005634">
    <property type="term" value="C:nucleus"/>
    <property type="evidence" value="ECO:0007669"/>
    <property type="project" value="UniProtKB-SubCell"/>
</dbReference>
<keyword evidence="6" id="KW-0547">Nucleotide-binding</keyword>
<comment type="similarity">
    <text evidence="2">Belongs to the PI3/PI4-kinase family. ATM subfamily.</text>
</comment>